<accession>A0A6M8N8T2</accession>
<dbReference type="EMBL" id="NXII01000022">
    <property type="protein sequence ID" value="RXI37925.1"/>
    <property type="molecule type" value="Genomic_DNA"/>
</dbReference>
<proteinExistence type="predicted"/>
<dbReference type="Proteomes" id="UP000290378">
    <property type="component" value="Unassembled WGS sequence"/>
</dbReference>
<gene>
    <name evidence="1" type="ORF">CP963_11765</name>
</gene>
<sequence>MKEIIRNQISSEIFKQIGVLEKEENQGKQEVIAREIIKEFDIEDFTPYIAYDDECNIFIAMNYYYSSYGIAESLLNGEHDVVLSSIDIYIKDESLLKECKGNANSITRDNEEKEDLNLKEIIKLHKNQKKYDEISERLQFLNNQLMNLVNFERPKCVGNYTKITDIDDEILNLEKKIEELENQLKELEK</sequence>
<organism evidence="1 2">
    <name type="scientific">Arcobacter cloacae</name>
    <dbReference type="NCBI Taxonomy" id="1054034"/>
    <lineage>
        <taxon>Bacteria</taxon>
        <taxon>Pseudomonadati</taxon>
        <taxon>Campylobacterota</taxon>
        <taxon>Epsilonproteobacteria</taxon>
        <taxon>Campylobacterales</taxon>
        <taxon>Arcobacteraceae</taxon>
        <taxon>Arcobacter</taxon>
    </lineage>
</organism>
<keyword evidence="2" id="KW-1185">Reference proteome</keyword>
<dbReference type="RefSeq" id="WP_129014372.1">
    <property type="nucleotide sequence ID" value="NZ_CBCSEI010000019.1"/>
</dbReference>
<protein>
    <submittedName>
        <fullName evidence="1">Uncharacterized protein</fullName>
    </submittedName>
</protein>
<reference evidence="1 2" key="1">
    <citation type="submission" date="2017-09" db="EMBL/GenBank/DDBJ databases">
        <title>Genomics of the genus Arcobacter.</title>
        <authorList>
            <person name="Perez-Cataluna A."/>
            <person name="Figueras M.J."/>
            <person name="Salas-Masso N."/>
        </authorList>
    </citation>
    <scope>NUCLEOTIDE SEQUENCE [LARGE SCALE GENOMIC DNA]</scope>
    <source>
        <strain evidence="1 2">CECT 7834</strain>
    </source>
</reference>
<evidence type="ECO:0000313" key="1">
    <source>
        <dbReference type="EMBL" id="RXI37925.1"/>
    </source>
</evidence>
<evidence type="ECO:0000313" key="2">
    <source>
        <dbReference type="Proteomes" id="UP000290378"/>
    </source>
</evidence>
<comment type="caution">
    <text evidence="1">The sequence shown here is derived from an EMBL/GenBank/DDBJ whole genome shotgun (WGS) entry which is preliminary data.</text>
</comment>
<dbReference type="AlphaFoldDB" id="A0A6M8N8T2"/>
<name>A0A6M8N8T2_9BACT</name>